<accession>A0AAD7HBW7</accession>
<comment type="caution">
    <text evidence="1">The sequence shown here is derived from an EMBL/GenBank/DDBJ whole genome shotgun (WGS) entry which is preliminary data.</text>
</comment>
<dbReference type="Proteomes" id="UP001215598">
    <property type="component" value="Unassembled WGS sequence"/>
</dbReference>
<dbReference type="AlphaFoldDB" id="A0AAD7HBW7"/>
<organism evidence="1 2">
    <name type="scientific">Mycena metata</name>
    <dbReference type="NCBI Taxonomy" id="1033252"/>
    <lineage>
        <taxon>Eukaryota</taxon>
        <taxon>Fungi</taxon>
        <taxon>Dikarya</taxon>
        <taxon>Basidiomycota</taxon>
        <taxon>Agaricomycotina</taxon>
        <taxon>Agaricomycetes</taxon>
        <taxon>Agaricomycetidae</taxon>
        <taxon>Agaricales</taxon>
        <taxon>Marasmiineae</taxon>
        <taxon>Mycenaceae</taxon>
        <taxon>Mycena</taxon>
    </lineage>
</organism>
<gene>
    <name evidence="1" type="ORF">B0H16DRAFT_1476809</name>
</gene>
<evidence type="ECO:0000313" key="2">
    <source>
        <dbReference type="Proteomes" id="UP001215598"/>
    </source>
</evidence>
<name>A0AAD7HBW7_9AGAR</name>
<sequence>MAVIDGGYVIHFFAVTGSTPLGRLTHTKIFWLALRAAGPAASVAPRSGPRGERRGVHGGLPHLAVKIPEKTQFNFTDTPSGKRRGVWGEHRSPQPEIYLRTPKQFWEGETHGEGGVEDVIQTISTKNKKQLRPSDVHFRAWKMFARGWSASFGTQRPTRLSRKSSEFDGFIDLWTPTGVHWKPQNMQLVGIQWAARGGPGNIL</sequence>
<proteinExistence type="predicted"/>
<keyword evidence="2" id="KW-1185">Reference proteome</keyword>
<evidence type="ECO:0000313" key="1">
    <source>
        <dbReference type="EMBL" id="KAJ7716336.1"/>
    </source>
</evidence>
<dbReference type="EMBL" id="JARKIB010000293">
    <property type="protein sequence ID" value="KAJ7716336.1"/>
    <property type="molecule type" value="Genomic_DNA"/>
</dbReference>
<protein>
    <submittedName>
        <fullName evidence="1">Uncharacterized protein</fullName>
    </submittedName>
</protein>
<reference evidence="1" key="1">
    <citation type="submission" date="2023-03" db="EMBL/GenBank/DDBJ databases">
        <title>Massive genome expansion in bonnet fungi (Mycena s.s.) driven by repeated elements and novel gene families across ecological guilds.</title>
        <authorList>
            <consortium name="Lawrence Berkeley National Laboratory"/>
            <person name="Harder C.B."/>
            <person name="Miyauchi S."/>
            <person name="Viragh M."/>
            <person name="Kuo A."/>
            <person name="Thoen E."/>
            <person name="Andreopoulos B."/>
            <person name="Lu D."/>
            <person name="Skrede I."/>
            <person name="Drula E."/>
            <person name="Henrissat B."/>
            <person name="Morin E."/>
            <person name="Kohler A."/>
            <person name="Barry K."/>
            <person name="LaButti K."/>
            <person name="Morin E."/>
            <person name="Salamov A."/>
            <person name="Lipzen A."/>
            <person name="Mereny Z."/>
            <person name="Hegedus B."/>
            <person name="Baldrian P."/>
            <person name="Stursova M."/>
            <person name="Weitz H."/>
            <person name="Taylor A."/>
            <person name="Grigoriev I.V."/>
            <person name="Nagy L.G."/>
            <person name="Martin F."/>
            <person name="Kauserud H."/>
        </authorList>
    </citation>
    <scope>NUCLEOTIDE SEQUENCE</scope>
    <source>
        <strain evidence="1">CBHHK182m</strain>
    </source>
</reference>